<dbReference type="Proteomes" id="UP001165275">
    <property type="component" value="Unassembled WGS sequence"/>
</dbReference>
<comment type="caution">
    <text evidence="2">The sequence shown here is derived from an EMBL/GenBank/DDBJ whole genome shotgun (WGS) entry which is preliminary data.</text>
</comment>
<dbReference type="EMBL" id="JAGQDC010000002">
    <property type="protein sequence ID" value="MCL1028140.1"/>
    <property type="molecule type" value="Genomic_DNA"/>
</dbReference>
<evidence type="ECO:0000313" key="3">
    <source>
        <dbReference type="Proteomes" id="UP001165275"/>
    </source>
</evidence>
<feature type="compositionally biased region" description="Basic and acidic residues" evidence="1">
    <location>
        <begin position="1"/>
        <end position="14"/>
    </location>
</feature>
<organism evidence="2 3">
    <name type="scientific">Serratia silvae</name>
    <dbReference type="NCBI Taxonomy" id="2824122"/>
    <lineage>
        <taxon>Bacteria</taxon>
        <taxon>Pseudomonadati</taxon>
        <taxon>Pseudomonadota</taxon>
        <taxon>Gammaproteobacteria</taxon>
        <taxon>Enterobacterales</taxon>
        <taxon>Yersiniaceae</taxon>
        <taxon>Serratia</taxon>
    </lineage>
</organism>
<sequence>MKGNDKAGRGEEVKPGSAPRWSIADPLRGSDKKVKKPADRLAGLLLGY</sequence>
<gene>
    <name evidence="2" type="ORF">KAJ71_03655</name>
</gene>
<accession>A0ABT0K7Y2</accession>
<keyword evidence="3" id="KW-1185">Reference proteome</keyword>
<name>A0ABT0K7Y2_9GAMM</name>
<evidence type="ECO:0000256" key="1">
    <source>
        <dbReference type="SAM" id="MobiDB-lite"/>
    </source>
</evidence>
<reference evidence="2" key="1">
    <citation type="submission" date="2021-04" db="EMBL/GenBank/DDBJ databases">
        <title>Genome sequence of Serratia sp. arafor3.</title>
        <authorList>
            <person name="Besaury L."/>
        </authorList>
    </citation>
    <scope>NUCLEOTIDE SEQUENCE</scope>
    <source>
        <strain evidence="2">Arafor3</strain>
    </source>
</reference>
<dbReference type="RefSeq" id="WP_248944418.1">
    <property type="nucleotide sequence ID" value="NZ_CBCSGY010000079.1"/>
</dbReference>
<evidence type="ECO:0000313" key="2">
    <source>
        <dbReference type="EMBL" id="MCL1028140.1"/>
    </source>
</evidence>
<feature type="region of interest" description="Disordered" evidence="1">
    <location>
        <begin position="1"/>
        <end position="35"/>
    </location>
</feature>
<proteinExistence type="predicted"/>
<protein>
    <submittedName>
        <fullName evidence="2">Uncharacterized protein</fullName>
    </submittedName>
</protein>